<dbReference type="AlphaFoldDB" id="A0A2S7WKM1"/>
<keyword evidence="1" id="KW-1133">Transmembrane helix</keyword>
<evidence type="ECO:0000256" key="1">
    <source>
        <dbReference type="SAM" id="Phobius"/>
    </source>
</evidence>
<comment type="caution">
    <text evidence="2">The sequence shown here is derived from an EMBL/GenBank/DDBJ whole genome shotgun (WGS) entry which is preliminary data.</text>
</comment>
<reference evidence="2 3" key="1">
    <citation type="submission" date="2016-12" db="EMBL/GenBank/DDBJ databases">
        <title>Trade-off between light-utilization and light-protection in marine flavobacteria.</title>
        <authorList>
            <person name="Kumagai Y."/>
            <person name="Yoshizawa S."/>
            <person name="Kogure K."/>
            <person name="Iwasaki W."/>
        </authorList>
    </citation>
    <scope>NUCLEOTIDE SEQUENCE [LARGE SCALE GENOMIC DNA]</scope>
    <source>
        <strain evidence="2 3">NBRC 108759</strain>
    </source>
</reference>
<dbReference type="EMBL" id="MSCN01000001">
    <property type="protein sequence ID" value="PQJ77986.1"/>
    <property type="molecule type" value="Genomic_DNA"/>
</dbReference>
<feature type="transmembrane region" description="Helical" evidence="1">
    <location>
        <begin position="129"/>
        <end position="151"/>
    </location>
</feature>
<proteinExistence type="predicted"/>
<protein>
    <submittedName>
        <fullName evidence="2">Uncharacterized protein</fullName>
    </submittedName>
</protein>
<gene>
    <name evidence="2" type="ORF">BTO18_01745</name>
</gene>
<dbReference type="OrthoDB" id="1340494at2"/>
<accession>A0A2S7WKM1</accession>
<name>A0A2S7WKM1_9FLAO</name>
<dbReference type="Proteomes" id="UP000238882">
    <property type="component" value="Unassembled WGS sequence"/>
</dbReference>
<evidence type="ECO:0000313" key="3">
    <source>
        <dbReference type="Proteomes" id="UP000238882"/>
    </source>
</evidence>
<organism evidence="2 3">
    <name type="scientific">Polaribacter porphyrae</name>
    <dbReference type="NCBI Taxonomy" id="1137780"/>
    <lineage>
        <taxon>Bacteria</taxon>
        <taxon>Pseudomonadati</taxon>
        <taxon>Bacteroidota</taxon>
        <taxon>Flavobacteriia</taxon>
        <taxon>Flavobacteriales</taxon>
        <taxon>Flavobacteriaceae</taxon>
    </lineage>
</organism>
<sequence>MIEKLFVDLFEKIKREEGANNKNAIAVFFVNTILENYGKSRYISEKKTSRYYEKYIENKPNVSVGNPDETLKEIISKYLGYQDYRHFIINFNNEVLENRNNASSITSSEVKENFKEQKKGLNVNNKSTLVLKIASILLISIIGLFGLNYYFTDDNCIIWKENHYETTSCKTKNSLDNKINTINIEQFKKIEVDDKTAFFKNGNPIIWYGKSPKGKIEFFTQRGKHPETLNELKPITEGIINKYVYTNNEDKTILE</sequence>
<keyword evidence="1" id="KW-0472">Membrane</keyword>
<keyword evidence="1" id="KW-0812">Transmembrane</keyword>
<dbReference type="RefSeq" id="WP_105014568.1">
    <property type="nucleotide sequence ID" value="NZ_MSCN01000001.1"/>
</dbReference>
<keyword evidence="3" id="KW-1185">Reference proteome</keyword>
<evidence type="ECO:0000313" key="2">
    <source>
        <dbReference type="EMBL" id="PQJ77986.1"/>
    </source>
</evidence>